<dbReference type="InterPro" id="IPR009299">
    <property type="entry name" value="Herpes_capsid"/>
</dbReference>
<evidence type="ECO:0000256" key="3">
    <source>
        <dbReference type="ARBA" id="ARBA00022844"/>
    </source>
</evidence>
<dbReference type="EMBL" id="KT595939">
    <property type="protein sequence ID" value="ALE14780.1"/>
    <property type="molecule type" value="Genomic_DNA"/>
</dbReference>
<comment type="function">
    <text evidence="4">Participates in the assembly of the infectious particles by decorating the outer surface of the capsid shell and thus forming a layer between the capsid and the tegument. Complexes composed of the major capsid protein and small capsomere-interacting protein/SCP assemble together in the host cytoplasm and are translocated to the nucleus, where they accumulate and participate in capsid assembly.</text>
</comment>
<comment type="similarity">
    <text evidence="4">Belongs to the herpesviridae small capsomere-interacting protein family.</text>
</comment>
<keyword evidence="1 4" id="KW-0167">Capsid protein</keyword>
<dbReference type="HAMAP" id="MF_04022">
    <property type="entry name" value="HSV_SCP_gammahv"/>
    <property type="match status" value="1"/>
</dbReference>
<dbReference type="KEGG" id="vg:26100459"/>
<feature type="compositionally biased region" description="Polar residues" evidence="5">
    <location>
        <begin position="109"/>
        <end position="118"/>
    </location>
</feature>
<dbReference type="GO" id="GO:0042025">
    <property type="term" value="C:host cell nucleus"/>
    <property type="evidence" value="ECO:0007669"/>
    <property type="project" value="UniProtKB-SubCell"/>
</dbReference>
<evidence type="ECO:0000256" key="1">
    <source>
        <dbReference type="ARBA" id="ARBA00022561"/>
    </source>
</evidence>
<keyword evidence="3 4" id="KW-0946">Virion</keyword>
<evidence type="ECO:0000256" key="2">
    <source>
        <dbReference type="ARBA" id="ARBA00022562"/>
    </source>
</evidence>
<reference evidence="6 7" key="1">
    <citation type="journal article" date="2015" name="Genome Announc.">
        <title>First Complete Genome Sequence of Felis catus Gammaherpesvirus 1.</title>
        <authorList>
            <person name="Troyer R.M."/>
            <person name="Lee J.S."/>
            <person name="Vuyisich M."/>
            <person name="Chain P."/>
            <person name="Lo C.C."/>
            <person name="Kronmiller B."/>
            <person name="Bracha S."/>
            <person name="Avery A.C."/>
            <person name="VandeWoude S."/>
        </authorList>
    </citation>
    <scope>NUCLEOTIDE SEQUENCE [LARGE SCALE GENOMIC DNA]</scope>
    <source>
        <strain evidence="6">31286</strain>
    </source>
</reference>
<comment type="subunit">
    <text evidence="4">Interacts with the major capsid protein/MCP.</text>
</comment>
<evidence type="ECO:0000256" key="4">
    <source>
        <dbReference type="HAMAP-Rule" id="MF_04022"/>
    </source>
</evidence>
<evidence type="ECO:0000313" key="7">
    <source>
        <dbReference type="Proteomes" id="UP000152314"/>
    </source>
</evidence>
<dbReference type="GO" id="GO:0016032">
    <property type="term" value="P:viral process"/>
    <property type="evidence" value="ECO:0007669"/>
    <property type="project" value="UniProtKB-UniRule"/>
</dbReference>
<protein>
    <recommendedName>
        <fullName evidence="4">Small capsomere-interacting protein</fullName>
    </recommendedName>
</protein>
<keyword evidence="7" id="KW-1185">Reference proteome</keyword>
<gene>
    <name evidence="4" type="primary">SCP</name>
</gene>
<keyword evidence="2 4" id="KW-1048">Host nucleus</keyword>
<feature type="region of interest" description="Disordered" evidence="5">
    <location>
        <begin position="101"/>
        <end position="141"/>
    </location>
</feature>
<proteinExistence type="inferred from homology"/>
<sequence>MSREQLRDPIIQDKLEDLNIQQHLIKQVQALPKSNKTDQEYAKAQRLYLTFLLTQQFFDNITNQNLGVRRKKHIEAYRKLQQGSQQIPQSISSSPFVQAAIYNGEPPKSTGSSISTLFSEDHSTESGDLVAKRTTSGSKKK</sequence>
<comment type="subcellular location">
    <subcellularLocation>
        <location evidence="4">Virion</location>
    </subcellularLocation>
    <subcellularLocation>
        <location evidence="4">Host nucleus</location>
    </subcellularLocation>
</comment>
<name>A0A0M4M4J5_9GAMA</name>
<dbReference type="GO" id="GO:0019028">
    <property type="term" value="C:viral capsid"/>
    <property type="evidence" value="ECO:0007669"/>
    <property type="project" value="UniProtKB-UniRule"/>
</dbReference>
<organism evidence="6 7">
    <name type="scientific">Felid gammaherpesvirus 1</name>
    <dbReference type="NCBI Taxonomy" id="2560468"/>
    <lineage>
        <taxon>Viruses</taxon>
        <taxon>Duplodnaviria</taxon>
        <taxon>Heunggongvirae</taxon>
        <taxon>Peploviricota</taxon>
        <taxon>Herviviricetes</taxon>
        <taxon>Herpesvirales</taxon>
        <taxon>Orthoherpesviridae</taxon>
        <taxon>Gammaherpesvirinae</taxon>
        <taxon>Percavirus</taxon>
        <taxon>Percavirus felidgamma1</taxon>
    </lineage>
</organism>
<evidence type="ECO:0000313" key="6">
    <source>
        <dbReference type="EMBL" id="ALE14780.1"/>
    </source>
</evidence>
<dbReference type="Pfam" id="PF06112">
    <property type="entry name" value="Herpes_capsid"/>
    <property type="match status" value="1"/>
</dbReference>
<dbReference type="RefSeq" id="YP_009173945.1">
    <property type="nucleotide sequence ID" value="NC_028099.1"/>
</dbReference>
<evidence type="ECO:0000256" key="5">
    <source>
        <dbReference type="SAM" id="MobiDB-lite"/>
    </source>
</evidence>
<dbReference type="Proteomes" id="UP000152314">
    <property type="component" value="Segment"/>
</dbReference>
<accession>A0A0M4M4J5</accession>